<dbReference type="EMBL" id="MG702567">
    <property type="protein sequence ID" value="AUO15100.1"/>
    <property type="molecule type" value="Genomic_DNA"/>
</dbReference>
<sequence>MAAIKEGAPAHLDIINHHQYGGRTSIFEPSQEILERGVKKDDRTGTGTLSILEPK</sequence>
<accession>A0A2I6SC01</accession>
<evidence type="ECO:0000313" key="1">
    <source>
        <dbReference type="EMBL" id="AUO15100.1"/>
    </source>
</evidence>
<organism evidence="1">
    <name type="scientific">White spot syndrome virus</name>
    <dbReference type="NCBI Taxonomy" id="342409"/>
    <lineage>
        <taxon>Viruses</taxon>
        <taxon>Viruses incertae sedis</taxon>
        <taxon>Naldaviricetes</taxon>
        <taxon>Nimaviridae</taxon>
        <taxon>Whispovirus</taxon>
    </lineage>
</organism>
<dbReference type="Proteomes" id="UP000267352">
    <property type="component" value="Segment"/>
</dbReference>
<name>A0A2I6SC01_9VIRU</name>
<reference evidence="1" key="1">
    <citation type="submission" date="2017-12" db="EMBL/GenBank/DDBJ databases">
        <authorList>
            <person name="Katneni V.K."/>
            <person name="Shekhar M.S."/>
            <person name="Otta S.K."/>
            <person name="Karthic K."/>
            <person name="Jangam A.K."/>
            <person name="Gopikrishna G."/>
            <person name="Vijayan K.K."/>
        </authorList>
    </citation>
    <scope>NUCLEOTIDE SEQUENCE [LARGE SCALE GENOMIC DNA]</scope>
    <source>
        <strain evidence="1">IN_AP4RU</strain>
    </source>
</reference>
<proteinExistence type="predicted"/>
<protein>
    <submittedName>
        <fullName evidence="1">WSSV299</fullName>
    </submittedName>
</protein>
<reference evidence="1" key="2">
    <citation type="journal article" date="2018" name="Genome Announc.">
        <title>First Report of a Complete Genome Sequence of White spot syndrome virus from India.</title>
        <authorList>
            <person name="Vinaya Kumar K."/>
            <person name="Shekhar M.S."/>
            <person name="Otta S.K."/>
            <person name="Karthic K."/>
            <person name="Ashok Kumar J."/>
            <person name="Gopikrishna G."/>
            <person name="Vijayan K.K."/>
        </authorList>
    </citation>
    <scope>NUCLEOTIDE SEQUENCE</scope>
    <source>
        <strain evidence="1">IN_AP4RU</strain>
    </source>
</reference>